<dbReference type="GO" id="GO:0030182">
    <property type="term" value="P:neuron differentiation"/>
    <property type="evidence" value="ECO:0007669"/>
    <property type="project" value="TreeGrafter"/>
</dbReference>
<name>A0A8C5QV18_9ANUR</name>
<dbReference type="GeneTree" id="ENSGT00940000156568"/>
<dbReference type="PANTHER" id="PTHR45799">
    <property type="entry name" value="RETICULON-LIKE PROTEIN"/>
    <property type="match status" value="1"/>
</dbReference>
<dbReference type="InterPro" id="IPR003388">
    <property type="entry name" value="Reticulon"/>
</dbReference>
<dbReference type="Pfam" id="PF02453">
    <property type="entry name" value="Reticulon"/>
    <property type="match status" value="1"/>
</dbReference>
<keyword evidence="10" id="KW-1185">Reference proteome</keyword>
<dbReference type="GO" id="GO:0014069">
    <property type="term" value="C:postsynaptic density"/>
    <property type="evidence" value="ECO:0007669"/>
    <property type="project" value="TreeGrafter"/>
</dbReference>
<feature type="transmembrane region" description="Helical" evidence="7">
    <location>
        <begin position="26"/>
        <end position="55"/>
    </location>
</feature>
<evidence type="ECO:0000256" key="1">
    <source>
        <dbReference type="ARBA" id="ARBA00004477"/>
    </source>
</evidence>
<evidence type="ECO:0000313" key="9">
    <source>
        <dbReference type="Ensembl" id="ENSLLEP00000042701.1"/>
    </source>
</evidence>
<feature type="domain" description="Reticulon" evidence="8">
    <location>
        <begin position="12"/>
        <end position="186"/>
    </location>
</feature>
<comment type="subcellular location">
    <subcellularLocation>
        <location evidence="1 7">Endoplasmic reticulum membrane</location>
        <topology evidence="1 7">Multi-pass membrane protein</topology>
    </subcellularLocation>
</comment>
<dbReference type="PANTHER" id="PTHR45799:SF1">
    <property type="entry name" value="RETICULON-4"/>
    <property type="match status" value="1"/>
</dbReference>
<protein>
    <recommendedName>
        <fullName evidence="7">Reticulon</fullName>
    </recommendedName>
</protein>
<dbReference type="PROSITE" id="PS50845">
    <property type="entry name" value="RETICULON"/>
    <property type="match status" value="1"/>
</dbReference>
<evidence type="ECO:0000256" key="2">
    <source>
        <dbReference type="ARBA" id="ARBA00022692"/>
    </source>
</evidence>
<dbReference type="OrthoDB" id="567788at2759"/>
<dbReference type="InterPro" id="IPR046964">
    <property type="entry name" value="RTN1-4"/>
</dbReference>
<evidence type="ECO:0000259" key="8">
    <source>
        <dbReference type="PROSITE" id="PS50845"/>
    </source>
</evidence>
<reference evidence="9" key="1">
    <citation type="submission" date="2025-08" db="UniProtKB">
        <authorList>
            <consortium name="Ensembl"/>
        </authorList>
    </citation>
    <scope>IDENTIFICATION</scope>
</reference>
<dbReference type="GO" id="GO:0071787">
    <property type="term" value="P:endoplasmic reticulum tubular network formation"/>
    <property type="evidence" value="ECO:0007669"/>
    <property type="project" value="TreeGrafter"/>
</dbReference>
<evidence type="ECO:0000256" key="3">
    <source>
        <dbReference type="ARBA" id="ARBA00022824"/>
    </source>
</evidence>
<evidence type="ECO:0000256" key="5">
    <source>
        <dbReference type="ARBA" id="ARBA00023136"/>
    </source>
</evidence>
<dbReference type="GO" id="GO:0005789">
    <property type="term" value="C:endoplasmic reticulum membrane"/>
    <property type="evidence" value="ECO:0007669"/>
    <property type="project" value="UniProtKB-SubCell"/>
</dbReference>
<keyword evidence="5 7" id="KW-0472">Membrane</keyword>
<dbReference type="FunFam" id="1.20.5.2480:FF:000001">
    <property type="entry name" value="Reticulon"/>
    <property type="match status" value="1"/>
</dbReference>
<keyword evidence="4 7" id="KW-1133">Transmembrane helix</keyword>
<evidence type="ECO:0000313" key="10">
    <source>
        <dbReference type="Proteomes" id="UP000694569"/>
    </source>
</evidence>
<dbReference type="Ensembl" id="ENSLLET00000044409.1">
    <property type="protein sequence ID" value="ENSLLEP00000042701.1"/>
    <property type="gene ID" value="ENSLLEG00000027130.1"/>
</dbReference>
<sequence>TELRPMCWNQPLVDLLYWRDIKKSGAVFGASLFLLLSLTVFSIVSVVAYIALALLSVTISFRIYKGVLQAIQKSDDGHPFRSYLDSEVAVSEDLVQKYSSIALNHVNCTLKELRRLFLVEDLVDSLKFAVLMWVFTYIGALFNGLTLLILALISLFSIPVIYERHQTKIDHYLGLVNKNVKNISDL</sequence>
<keyword evidence="2 7" id="KW-0812">Transmembrane</keyword>
<evidence type="ECO:0000256" key="7">
    <source>
        <dbReference type="RuleBase" id="RU210713"/>
    </source>
</evidence>
<keyword evidence="3 7" id="KW-0256">Endoplasmic reticulum</keyword>
<dbReference type="Gene3D" id="1.20.5.2480">
    <property type="match status" value="1"/>
</dbReference>
<reference evidence="9" key="2">
    <citation type="submission" date="2025-09" db="UniProtKB">
        <authorList>
            <consortium name="Ensembl"/>
        </authorList>
    </citation>
    <scope>IDENTIFICATION</scope>
</reference>
<accession>A0A8C5QV18</accession>
<dbReference type="GO" id="GO:0007420">
    <property type="term" value="P:brain development"/>
    <property type="evidence" value="ECO:0007669"/>
    <property type="project" value="TreeGrafter"/>
</dbReference>
<dbReference type="Proteomes" id="UP000694569">
    <property type="component" value="Unplaced"/>
</dbReference>
<dbReference type="AlphaFoldDB" id="A0A8C5QV18"/>
<proteinExistence type="predicted"/>
<evidence type="ECO:0000256" key="6">
    <source>
        <dbReference type="ARBA" id="ARBA00037306"/>
    </source>
</evidence>
<evidence type="ECO:0000256" key="4">
    <source>
        <dbReference type="ARBA" id="ARBA00022989"/>
    </source>
</evidence>
<dbReference type="GO" id="GO:0043005">
    <property type="term" value="C:neuron projection"/>
    <property type="evidence" value="ECO:0007669"/>
    <property type="project" value="TreeGrafter"/>
</dbReference>
<feature type="transmembrane region" description="Helical" evidence="7">
    <location>
        <begin position="141"/>
        <end position="162"/>
    </location>
</feature>
<organism evidence="9 10">
    <name type="scientific">Leptobrachium leishanense</name>
    <name type="common">Leishan spiny toad</name>
    <dbReference type="NCBI Taxonomy" id="445787"/>
    <lineage>
        <taxon>Eukaryota</taxon>
        <taxon>Metazoa</taxon>
        <taxon>Chordata</taxon>
        <taxon>Craniata</taxon>
        <taxon>Vertebrata</taxon>
        <taxon>Euteleostomi</taxon>
        <taxon>Amphibia</taxon>
        <taxon>Batrachia</taxon>
        <taxon>Anura</taxon>
        <taxon>Pelobatoidea</taxon>
        <taxon>Megophryidae</taxon>
        <taxon>Leptobrachium</taxon>
    </lineage>
</organism>
<comment type="function">
    <text evidence="6">Inhibits amyloid precursor protein processing, probably by blocking BACE1 activity.</text>
</comment>